<evidence type="ECO:0000256" key="2">
    <source>
        <dbReference type="SAM" id="MobiDB-lite"/>
    </source>
</evidence>
<dbReference type="RefSeq" id="WP_006303133.1">
    <property type="nucleotide sequence ID" value="NZ_ACGK02000002.1"/>
</dbReference>
<evidence type="ECO:0000256" key="1">
    <source>
        <dbReference type="SAM" id="Coils"/>
    </source>
</evidence>
<dbReference type="OrthoDB" id="923957at2"/>
<keyword evidence="5" id="KW-1185">Reference proteome</keyword>
<name>F1T637_9ACTN</name>
<organism evidence="4 5">
    <name type="scientific">Fannyhessea vaginae DSM 15829</name>
    <dbReference type="NCBI Taxonomy" id="525256"/>
    <lineage>
        <taxon>Bacteria</taxon>
        <taxon>Bacillati</taxon>
        <taxon>Actinomycetota</taxon>
        <taxon>Coriobacteriia</taxon>
        <taxon>Coriobacteriales</taxon>
        <taxon>Atopobiaceae</taxon>
        <taxon>Fannyhessea</taxon>
    </lineage>
</organism>
<feature type="chain" id="PRO_5003272718" description="Tannase" evidence="3">
    <location>
        <begin position="25"/>
        <end position="656"/>
    </location>
</feature>
<dbReference type="Gene3D" id="3.40.50.1820">
    <property type="entry name" value="alpha/beta hydrolase"/>
    <property type="match status" value="1"/>
</dbReference>
<dbReference type="NCBIfam" id="NF041555">
    <property type="entry name" value="tannase_A"/>
    <property type="match status" value="1"/>
</dbReference>
<dbReference type="Proteomes" id="UP000005947">
    <property type="component" value="Unassembled WGS sequence"/>
</dbReference>
<protein>
    <recommendedName>
        <fullName evidence="6">Tannase</fullName>
    </recommendedName>
</protein>
<feature type="compositionally biased region" description="Polar residues" evidence="2">
    <location>
        <begin position="395"/>
        <end position="424"/>
    </location>
</feature>
<reference evidence="4 5" key="1">
    <citation type="submission" date="2011-02" db="EMBL/GenBank/DDBJ databases">
        <authorList>
            <person name="Muzny D."/>
            <person name="Qin X."/>
            <person name="Buhay C."/>
            <person name="Dugan-Rocha S."/>
            <person name="Ding Y."/>
            <person name="Chen G."/>
            <person name="Hawes A."/>
            <person name="Holder M."/>
            <person name="Jhangiani S."/>
            <person name="Johnson A."/>
            <person name="Khan Z."/>
            <person name="Li Z."/>
            <person name="Liu W."/>
            <person name="Liu X."/>
            <person name="Perez L."/>
            <person name="Shen H."/>
            <person name="Wang Q."/>
            <person name="Watt J."/>
            <person name="Xi L."/>
            <person name="Xin Y."/>
            <person name="Zhou J."/>
            <person name="Deng J."/>
            <person name="Jiang H."/>
            <person name="Liu Y."/>
            <person name="Qu J."/>
            <person name="Song X.-Z."/>
            <person name="Zhang L."/>
            <person name="Villasana D."/>
            <person name="Johnson A."/>
            <person name="Liu J."/>
            <person name="Liyanage D."/>
            <person name="Lorensuhewa L."/>
            <person name="Robinson T."/>
            <person name="Song A."/>
            <person name="Song B.-B."/>
            <person name="Dinh H."/>
            <person name="Thornton R."/>
            <person name="Coyle M."/>
            <person name="Francisco L."/>
            <person name="Jackson L."/>
            <person name="Javaid M."/>
            <person name="Korchina V."/>
            <person name="Kovar C."/>
            <person name="Mata R."/>
            <person name="Mathew T."/>
            <person name="Ngo R."/>
            <person name="Nguyen L."/>
            <person name="Nguyen N."/>
            <person name="Okwuonu G."/>
            <person name="Ongeri F."/>
            <person name="Pham C."/>
            <person name="Simmons D."/>
            <person name="Wilczek-Boney K."/>
            <person name="Hale W."/>
            <person name="Jakkamsetti A."/>
            <person name="Pham P."/>
            <person name="Ruth R."/>
            <person name="San Lucas F."/>
            <person name="Warren J."/>
            <person name="Zhang J."/>
            <person name="Zhao Z."/>
            <person name="Zhou C."/>
            <person name="Zhu D."/>
            <person name="Lee S."/>
            <person name="Bess C."/>
            <person name="Blankenburg K."/>
            <person name="Forbes L."/>
            <person name="Fu Q."/>
            <person name="Gubbala S."/>
            <person name="Hirani K."/>
            <person name="Jayaseelan J.C."/>
            <person name="Lara F."/>
            <person name="Munidasa M."/>
            <person name="Palculict T."/>
            <person name="Patil S."/>
            <person name="Pu L.-L."/>
            <person name="Saada N."/>
            <person name="Tang L."/>
            <person name="Weissenberger G."/>
            <person name="Zhu Y."/>
            <person name="Hemphill L."/>
            <person name="Shang Y."/>
            <person name="Youmans B."/>
            <person name="Ayvaz T."/>
            <person name="Ross M."/>
            <person name="Santibanez J."/>
            <person name="Aqrawi P."/>
            <person name="Gross S."/>
            <person name="Joshi V."/>
            <person name="Fowler G."/>
            <person name="Nazareth L."/>
            <person name="Reid J."/>
            <person name="Worley K."/>
            <person name="Petrosino J."/>
            <person name="Highlander S."/>
            <person name="Gibbs R."/>
        </authorList>
    </citation>
    <scope>NUCLEOTIDE SEQUENCE [LARGE SCALE GENOMIC DNA]</scope>
    <source>
        <strain evidence="4 5">DSM 15829</strain>
    </source>
</reference>
<dbReference type="PROSITE" id="PS51257">
    <property type="entry name" value="PROKAR_LIPOPROTEIN"/>
    <property type="match status" value="1"/>
</dbReference>
<dbReference type="InterPro" id="IPR029058">
    <property type="entry name" value="AB_hydrolase_fold"/>
</dbReference>
<evidence type="ECO:0008006" key="6">
    <source>
        <dbReference type="Google" id="ProtNLM"/>
    </source>
</evidence>
<dbReference type="InterPro" id="IPR048121">
    <property type="entry name" value="Tannase_A"/>
</dbReference>
<evidence type="ECO:0000256" key="3">
    <source>
        <dbReference type="SAM" id="SignalP"/>
    </source>
</evidence>
<dbReference type="GeneID" id="93210578"/>
<dbReference type="SUPFAM" id="SSF53474">
    <property type="entry name" value="alpha/beta-Hydrolases"/>
    <property type="match status" value="1"/>
</dbReference>
<sequence length="656" mass="72192">MNITRKSFLSLASCALLFATGCTGQTEDQPQDTSSSESPEPALNLSEFKALELKRDGWKFDKVNNCFYQLGIPYCLHPASKTYGSLSIYVPGTYFLAKQKGDSWQCTTRDDAQLGGYTPQTAPIVMPLNSAFFTPQACPNVYEYEGMRRYLQAGMIYVYAGFRGRSSGFESDKKEMFSGGAPWSVVDLKSAIRFLRYNASALPANTDNIFTLSYGAGATISSVLGSSGDSDLYTSYLKKVGAATHDSKGNTISDKIAGCALWCPLLDAELGDCAYEWMMGQFVTDESRKANSFKKQLSSDLAQEYAARLNELGLCDNQNERLLLSKLDDGSYCDGSYYNYVMKTLTDAATDFITHTQFPYVQTPSRLMEPAFPGNLNEKCVSSTTKEPESSSSSAQDGSKQKLSGDPTSSDKTSTGVSKVQGTSYETPSSYLASLNSDTRWITYSSSKGTVTISNLWEFVKHCKIPNKAVCAFDALDKSTPSNQLFGVDNESTLHFDAHVAHLLAEHQDAYKKDSAFDAKLVDAYRQDLDKKDSLGSSQQLRINALNPLYNLCGSSEGFGKAQVAPFWRINTGLMQQASPLTTELNLVAALKHYDGVKDVQFTPVWDKGFELAEVKGHPQDNAIQWVSTCIKQLSALQEQKEQQEQDEQSQDDSSD</sequence>
<dbReference type="EMBL" id="ACGK02000002">
    <property type="protein sequence ID" value="EGF22942.1"/>
    <property type="molecule type" value="Genomic_DNA"/>
</dbReference>
<feature type="region of interest" description="Disordered" evidence="2">
    <location>
        <begin position="378"/>
        <end position="424"/>
    </location>
</feature>
<dbReference type="SMR" id="F1T637"/>
<gene>
    <name evidence="4" type="ORF">HMPREF0091_10937</name>
</gene>
<dbReference type="eggNOG" id="COG0657">
    <property type="taxonomic scope" value="Bacteria"/>
</dbReference>
<dbReference type="AlphaFoldDB" id="F1T637"/>
<accession>F1T637</accession>
<feature type="coiled-coil region" evidence="1">
    <location>
        <begin position="627"/>
        <end position="654"/>
    </location>
</feature>
<keyword evidence="3" id="KW-0732">Signal</keyword>
<comment type="caution">
    <text evidence="4">The sequence shown here is derived from an EMBL/GenBank/DDBJ whole genome shotgun (WGS) entry which is preliminary data.</text>
</comment>
<dbReference type="ESTHER" id="9actn-f1t637">
    <property type="family name" value="Tannase_Bact"/>
</dbReference>
<evidence type="ECO:0000313" key="5">
    <source>
        <dbReference type="Proteomes" id="UP000005947"/>
    </source>
</evidence>
<evidence type="ECO:0000313" key="4">
    <source>
        <dbReference type="EMBL" id="EGF22942.1"/>
    </source>
</evidence>
<proteinExistence type="predicted"/>
<feature type="signal peptide" evidence="3">
    <location>
        <begin position="1"/>
        <end position="24"/>
    </location>
</feature>
<keyword evidence="1" id="KW-0175">Coiled coil</keyword>
<feature type="compositionally biased region" description="Low complexity" evidence="2">
    <location>
        <begin position="382"/>
        <end position="394"/>
    </location>
</feature>